<dbReference type="EMBL" id="CADCUW010000350">
    <property type="protein sequence ID" value="CAA9426178.1"/>
    <property type="molecule type" value="Genomic_DNA"/>
</dbReference>
<dbReference type="AlphaFoldDB" id="A0A6J4PW17"/>
<evidence type="ECO:0000313" key="2">
    <source>
        <dbReference type="EMBL" id="CAA9426178.1"/>
    </source>
</evidence>
<evidence type="ECO:0000256" key="1">
    <source>
        <dbReference type="SAM" id="MobiDB-lite"/>
    </source>
</evidence>
<proteinExistence type="predicted"/>
<feature type="compositionally biased region" description="Gly residues" evidence="1">
    <location>
        <begin position="50"/>
        <end position="60"/>
    </location>
</feature>
<sequence length="60" mass="6103">GSREARDLEVRPPLPHRGRGGGGRQQQARQVPGVRGLRPPAGGRRAGDAGAEGGGPGRAE</sequence>
<feature type="region of interest" description="Disordered" evidence="1">
    <location>
        <begin position="1"/>
        <end position="60"/>
    </location>
</feature>
<gene>
    <name evidence="2" type="ORF">AVDCRST_MAG01-01-2586</name>
</gene>
<protein>
    <submittedName>
        <fullName evidence="2">Uncharacterized protein</fullName>
    </submittedName>
</protein>
<reference evidence="2" key="1">
    <citation type="submission" date="2020-02" db="EMBL/GenBank/DDBJ databases">
        <authorList>
            <person name="Meier V. D."/>
        </authorList>
    </citation>
    <scope>NUCLEOTIDE SEQUENCE</scope>
    <source>
        <strain evidence="2">AVDCRST_MAG01</strain>
    </source>
</reference>
<feature type="non-terminal residue" evidence="2">
    <location>
        <position position="60"/>
    </location>
</feature>
<name>A0A6J4PW17_9ACTN</name>
<feature type="compositionally biased region" description="Low complexity" evidence="1">
    <location>
        <begin position="25"/>
        <end position="43"/>
    </location>
</feature>
<feature type="compositionally biased region" description="Basic and acidic residues" evidence="1">
    <location>
        <begin position="1"/>
        <end position="10"/>
    </location>
</feature>
<feature type="non-terminal residue" evidence="2">
    <location>
        <position position="1"/>
    </location>
</feature>
<accession>A0A6J4PW17</accession>
<organism evidence="2">
    <name type="scientific">uncultured Rubrobacteraceae bacterium</name>
    <dbReference type="NCBI Taxonomy" id="349277"/>
    <lineage>
        <taxon>Bacteria</taxon>
        <taxon>Bacillati</taxon>
        <taxon>Actinomycetota</taxon>
        <taxon>Rubrobacteria</taxon>
        <taxon>Rubrobacterales</taxon>
        <taxon>Rubrobacteraceae</taxon>
        <taxon>environmental samples</taxon>
    </lineage>
</organism>